<evidence type="ECO:0000256" key="1">
    <source>
        <dbReference type="ARBA" id="ARBA00023121"/>
    </source>
</evidence>
<keyword evidence="1" id="KW-0446">Lipid-binding</keyword>
<dbReference type="PROSITE" id="PS51482">
    <property type="entry name" value="DEGV"/>
    <property type="match status" value="1"/>
</dbReference>
<name>A0A5R9EUS0_9BACL</name>
<dbReference type="Gene3D" id="3.30.1180.10">
    <property type="match status" value="1"/>
</dbReference>
<reference evidence="2 3" key="1">
    <citation type="submission" date="2019-04" db="EMBL/GenBank/DDBJ databases">
        <title>Bacillus caeni sp. nov., a bacterium isolated from mangrove sediment.</title>
        <authorList>
            <person name="Huang H."/>
            <person name="Mo K."/>
            <person name="Hu Y."/>
        </authorList>
    </citation>
    <scope>NUCLEOTIDE SEQUENCE [LARGE SCALE GENOMIC DNA]</scope>
    <source>
        <strain evidence="2 3">HB172195</strain>
    </source>
</reference>
<evidence type="ECO:0000313" key="3">
    <source>
        <dbReference type="Proteomes" id="UP000308230"/>
    </source>
</evidence>
<dbReference type="Proteomes" id="UP000308230">
    <property type="component" value="Unassembled WGS sequence"/>
</dbReference>
<dbReference type="GO" id="GO:0008289">
    <property type="term" value="F:lipid binding"/>
    <property type="evidence" value="ECO:0007669"/>
    <property type="project" value="UniProtKB-KW"/>
</dbReference>
<dbReference type="Pfam" id="PF02645">
    <property type="entry name" value="DegV"/>
    <property type="match status" value="1"/>
</dbReference>
<dbReference type="AlphaFoldDB" id="A0A5R9EUS0"/>
<dbReference type="RefSeq" id="WP_138129648.1">
    <property type="nucleotide sequence ID" value="NZ_SWLG01000035.1"/>
</dbReference>
<dbReference type="PANTHER" id="PTHR33434">
    <property type="entry name" value="DEGV DOMAIN-CONTAINING PROTEIN DR_1986-RELATED"/>
    <property type="match status" value="1"/>
</dbReference>
<dbReference type="SUPFAM" id="SSF82549">
    <property type="entry name" value="DAK1/DegV-like"/>
    <property type="match status" value="1"/>
</dbReference>
<proteinExistence type="predicted"/>
<accession>A0A5R9EUS0</accession>
<organism evidence="2 3">
    <name type="scientific">Exobacillus caeni</name>
    <dbReference type="NCBI Taxonomy" id="2574798"/>
    <lineage>
        <taxon>Bacteria</taxon>
        <taxon>Bacillati</taxon>
        <taxon>Bacillota</taxon>
        <taxon>Bacilli</taxon>
        <taxon>Bacillales</taxon>
        <taxon>Guptibacillaceae</taxon>
        <taxon>Exobacillus</taxon>
    </lineage>
</organism>
<dbReference type="InterPro" id="IPR043168">
    <property type="entry name" value="DegV_C"/>
</dbReference>
<dbReference type="NCBIfam" id="TIGR00762">
    <property type="entry name" value="DegV"/>
    <property type="match status" value="1"/>
</dbReference>
<dbReference type="Gene3D" id="3.40.50.10170">
    <property type="match status" value="1"/>
</dbReference>
<gene>
    <name evidence="2" type="ORF">FCL54_23030</name>
</gene>
<comment type="caution">
    <text evidence="2">The sequence shown here is derived from an EMBL/GenBank/DDBJ whole genome shotgun (WGS) entry which is preliminary data.</text>
</comment>
<dbReference type="InterPro" id="IPR003797">
    <property type="entry name" value="DegV"/>
</dbReference>
<dbReference type="OrthoDB" id="5429275at2"/>
<protein>
    <submittedName>
        <fullName evidence="2">DegV family protein</fullName>
    </submittedName>
</protein>
<dbReference type="InterPro" id="IPR050270">
    <property type="entry name" value="DegV_domain_contain"/>
</dbReference>
<dbReference type="PANTHER" id="PTHR33434:SF2">
    <property type="entry name" value="FATTY ACID-BINDING PROTEIN TM_1468"/>
    <property type="match status" value="1"/>
</dbReference>
<keyword evidence="3" id="KW-1185">Reference proteome</keyword>
<evidence type="ECO:0000313" key="2">
    <source>
        <dbReference type="EMBL" id="TLS34942.1"/>
    </source>
</evidence>
<dbReference type="EMBL" id="SWLG01000035">
    <property type="protein sequence ID" value="TLS34942.1"/>
    <property type="molecule type" value="Genomic_DNA"/>
</dbReference>
<sequence length="284" mass="31482">MSIKIITDSSVDLPEELLQQHNISVVPLNIHFQDKNYKAGVDIDTPTFYEKMKTAKELPKSSAPAPQDFIEKFNETDEQDELVVLSLSKGISSTFENAVLAKTMFLEDHPDRSIEIINTKSASAGLGLLVLKAAEMVEAGNSFQEIVSSIQDDVDDLMTMFVLDTLENVIKGGRLDKVKGKIASALNIKLLLRASEEGTIEMIDKVRGNKRAIREFIDRIGKYGHNLETKVLAIAHSNCEDKARALMEQIQERYKVKRVILSSMGPLIGTYAGEGALLVAFQKN</sequence>